<name>A0A6N6NLI3_9ACTN</name>
<evidence type="ECO:0000313" key="5">
    <source>
        <dbReference type="Proteomes" id="UP000468668"/>
    </source>
</evidence>
<dbReference type="Proteomes" id="UP000468668">
    <property type="component" value="Unassembled WGS sequence"/>
</dbReference>
<evidence type="ECO:0000256" key="1">
    <source>
        <dbReference type="ARBA" id="ARBA00023125"/>
    </source>
</evidence>
<dbReference type="InterPro" id="IPR009057">
    <property type="entry name" value="Homeodomain-like_sf"/>
</dbReference>
<dbReference type="OrthoDB" id="3181973at2"/>
<organism evidence="4 5">
    <name type="scientific">Ellagibacter isourolithinifaciens</name>
    <dbReference type="NCBI Taxonomy" id="2137581"/>
    <lineage>
        <taxon>Bacteria</taxon>
        <taxon>Bacillati</taxon>
        <taxon>Actinomycetota</taxon>
        <taxon>Coriobacteriia</taxon>
        <taxon>Eggerthellales</taxon>
        <taxon>Eggerthellaceae</taxon>
        <taxon>Ellagibacter</taxon>
    </lineage>
</organism>
<keyword evidence="5" id="KW-1185">Reference proteome</keyword>
<dbReference type="InterPro" id="IPR050624">
    <property type="entry name" value="HTH-type_Tx_Regulator"/>
</dbReference>
<dbReference type="SUPFAM" id="SSF46689">
    <property type="entry name" value="Homeodomain-like"/>
    <property type="match status" value="1"/>
</dbReference>
<dbReference type="PROSITE" id="PS50977">
    <property type="entry name" value="HTH_TETR_2"/>
    <property type="match status" value="1"/>
</dbReference>
<protein>
    <submittedName>
        <fullName evidence="4">TetR/AcrR family transcriptional regulator</fullName>
    </submittedName>
</protein>
<comment type="caution">
    <text evidence="4">The sequence shown here is derived from an EMBL/GenBank/DDBJ whole genome shotgun (WGS) entry which is preliminary data.</text>
</comment>
<accession>A0A6N6NLI3</accession>
<reference evidence="4 5" key="1">
    <citation type="submission" date="2019-09" db="EMBL/GenBank/DDBJ databases">
        <title>Whole genome shotgun sequencing (WGS) of Ellagibacter isourolithinifaciens DSM 104140(T) and Adlercreutzia muris DSM 29508(T).</title>
        <authorList>
            <person name="Stoll D.A."/>
            <person name="Danylec N."/>
            <person name="Huch M."/>
        </authorList>
    </citation>
    <scope>NUCLEOTIDE SEQUENCE [LARGE SCALE GENOMIC DNA]</scope>
    <source>
        <strain evidence="4 5">DSM 104140</strain>
    </source>
</reference>
<evidence type="ECO:0000313" key="4">
    <source>
        <dbReference type="EMBL" id="KAB1640446.1"/>
    </source>
</evidence>
<dbReference type="InterPro" id="IPR001647">
    <property type="entry name" value="HTH_TetR"/>
</dbReference>
<evidence type="ECO:0000259" key="3">
    <source>
        <dbReference type="PROSITE" id="PS50977"/>
    </source>
</evidence>
<feature type="domain" description="HTH tetR-type" evidence="3">
    <location>
        <begin position="24"/>
        <end position="84"/>
    </location>
</feature>
<dbReference type="GO" id="GO:0003677">
    <property type="term" value="F:DNA binding"/>
    <property type="evidence" value="ECO:0007669"/>
    <property type="project" value="UniProtKB-UniRule"/>
</dbReference>
<keyword evidence="1 2" id="KW-0238">DNA-binding</keyword>
<sequence length="215" mass="24757">MPDRMSVTYTVMAQCEVDMDKRVVKTKRTIKRTLVELLATMPFEKITVTELCRAADVSRITFYTYYDDKYALADELFRDDMAKAEERYRALQAENNPRKIPTNSYRNLLTCIFSVFEQRDGIFIHCSSTKNPYLHSACFNHVVRVVENYVQNHRNALEPKYPSPLTAALVCNGLFGMFSQCRAQGMSLRETKKVVFAAFDDLLNSTLFFHSALIG</sequence>
<feature type="DNA-binding region" description="H-T-H motif" evidence="2">
    <location>
        <begin position="47"/>
        <end position="66"/>
    </location>
</feature>
<proteinExistence type="predicted"/>
<dbReference type="Gene3D" id="1.10.357.10">
    <property type="entry name" value="Tetracycline Repressor, domain 2"/>
    <property type="match status" value="1"/>
</dbReference>
<dbReference type="AlphaFoldDB" id="A0A6N6NLI3"/>
<dbReference type="PANTHER" id="PTHR43479">
    <property type="entry name" value="ACREF/ENVCD OPERON REPRESSOR-RELATED"/>
    <property type="match status" value="1"/>
</dbReference>
<dbReference type="EMBL" id="WAJR01000012">
    <property type="protein sequence ID" value="KAB1640446.1"/>
    <property type="molecule type" value="Genomic_DNA"/>
</dbReference>
<dbReference type="Pfam" id="PF00440">
    <property type="entry name" value="TetR_N"/>
    <property type="match status" value="1"/>
</dbReference>
<evidence type="ECO:0000256" key="2">
    <source>
        <dbReference type="PROSITE-ProRule" id="PRU00335"/>
    </source>
</evidence>
<dbReference type="PANTHER" id="PTHR43479:SF7">
    <property type="entry name" value="TETR-FAMILY TRANSCRIPTIONAL REGULATOR"/>
    <property type="match status" value="1"/>
</dbReference>
<gene>
    <name evidence="4" type="ORF">F8C90_06180</name>
</gene>